<dbReference type="EMBL" id="BTGU01000067">
    <property type="protein sequence ID" value="GMN56947.1"/>
    <property type="molecule type" value="Genomic_DNA"/>
</dbReference>
<organism evidence="1 2">
    <name type="scientific">Ficus carica</name>
    <name type="common">Common fig</name>
    <dbReference type="NCBI Taxonomy" id="3494"/>
    <lineage>
        <taxon>Eukaryota</taxon>
        <taxon>Viridiplantae</taxon>
        <taxon>Streptophyta</taxon>
        <taxon>Embryophyta</taxon>
        <taxon>Tracheophyta</taxon>
        <taxon>Spermatophyta</taxon>
        <taxon>Magnoliopsida</taxon>
        <taxon>eudicotyledons</taxon>
        <taxon>Gunneridae</taxon>
        <taxon>Pentapetalae</taxon>
        <taxon>rosids</taxon>
        <taxon>fabids</taxon>
        <taxon>Rosales</taxon>
        <taxon>Moraceae</taxon>
        <taxon>Ficeae</taxon>
        <taxon>Ficus</taxon>
    </lineage>
</organism>
<evidence type="ECO:0000313" key="2">
    <source>
        <dbReference type="Proteomes" id="UP001187192"/>
    </source>
</evidence>
<name>A0AA88ARP4_FICCA</name>
<accession>A0AA88ARP4</accession>
<protein>
    <submittedName>
        <fullName evidence="1">Uncharacterized protein</fullName>
    </submittedName>
</protein>
<dbReference type="Proteomes" id="UP001187192">
    <property type="component" value="Unassembled WGS sequence"/>
</dbReference>
<evidence type="ECO:0000313" key="1">
    <source>
        <dbReference type="EMBL" id="GMN56947.1"/>
    </source>
</evidence>
<gene>
    <name evidence="1" type="ORF">TIFTF001_026065</name>
</gene>
<keyword evidence="2" id="KW-1185">Reference proteome</keyword>
<proteinExistence type="predicted"/>
<reference evidence="1" key="1">
    <citation type="submission" date="2023-07" db="EMBL/GenBank/DDBJ databases">
        <title>draft genome sequence of fig (Ficus carica).</title>
        <authorList>
            <person name="Takahashi T."/>
            <person name="Nishimura K."/>
        </authorList>
    </citation>
    <scope>NUCLEOTIDE SEQUENCE</scope>
</reference>
<comment type="caution">
    <text evidence="1">The sequence shown here is derived from an EMBL/GenBank/DDBJ whole genome shotgun (WGS) entry which is preliminary data.</text>
</comment>
<sequence>MKGRKSWRNIAGEGEWLLEKKKKKEGMDSGQSVGYVSGFGSGVTAVLTGAQFGVDLVDLSLEPSFVVPLEGACLHWCFVDDEGYLFHDNVVAYSWRWL</sequence>
<dbReference type="AlphaFoldDB" id="A0AA88ARP4"/>